<gene>
    <name evidence="7" type="ORF">CUNI_LOCUS8268</name>
</gene>
<dbReference type="InterPro" id="IPR015422">
    <property type="entry name" value="PyrdxlP-dep_Trfase_small"/>
</dbReference>
<feature type="modified residue" description="N6-(pyridoxal phosphate)lysine" evidence="5">
    <location>
        <position position="246"/>
    </location>
</feature>
<dbReference type="NCBIfam" id="NF041359">
    <property type="entry name" value="GntG_guanitoxin"/>
    <property type="match status" value="1"/>
</dbReference>
<accession>A0A8S3Z537</accession>
<evidence type="ECO:0000256" key="2">
    <source>
        <dbReference type="ARBA" id="ARBA00006966"/>
    </source>
</evidence>
<evidence type="ECO:0000256" key="5">
    <source>
        <dbReference type="PIRSR" id="PIRSR017617-1"/>
    </source>
</evidence>
<dbReference type="PIRSF" id="PIRSF017617">
    <property type="entry name" value="Thr_aldolase"/>
    <property type="match status" value="1"/>
</dbReference>
<dbReference type="Gene3D" id="3.40.640.10">
    <property type="entry name" value="Type I PLP-dependent aspartate aminotransferase-like (Major domain)"/>
    <property type="match status" value="1"/>
</dbReference>
<evidence type="ECO:0000256" key="1">
    <source>
        <dbReference type="ARBA" id="ARBA00001933"/>
    </source>
</evidence>
<keyword evidence="4" id="KW-0456">Lyase</keyword>
<dbReference type="Proteomes" id="UP000678393">
    <property type="component" value="Unassembled WGS sequence"/>
</dbReference>
<dbReference type="GO" id="GO:0006545">
    <property type="term" value="P:glycine biosynthetic process"/>
    <property type="evidence" value="ECO:0007669"/>
    <property type="project" value="TreeGrafter"/>
</dbReference>
<keyword evidence="3" id="KW-0663">Pyridoxal phosphate</keyword>
<evidence type="ECO:0000256" key="3">
    <source>
        <dbReference type="ARBA" id="ARBA00022898"/>
    </source>
</evidence>
<dbReference type="OrthoDB" id="10261951at2759"/>
<reference evidence="7" key="1">
    <citation type="submission" date="2021-04" db="EMBL/GenBank/DDBJ databases">
        <authorList>
            <consortium name="Molecular Ecology Group"/>
        </authorList>
    </citation>
    <scope>NUCLEOTIDE SEQUENCE</scope>
</reference>
<dbReference type="AlphaFoldDB" id="A0A8S3Z537"/>
<comment type="caution">
    <text evidence="7">The sequence shown here is derived from an EMBL/GenBank/DDBJ whole genome shotgun (WGS) entry which is preliminary data.</text>
</comment>
<evidence type="ECO:0000313" key="7">
    <source>
        <dbReference type="EMBL" id="CAG5122710.1"/>
    </source>
</evidence>
<comment type="cofactor">
    <cofactor evidence="1">
        <name>pyridoxal 5'-phosphate</name>
        <dbReference type="ChEBI" id="CHEBI:597326"/>
    </cofactor>
</comment>
<dbReference type="EMBL" id="CAJHNH020001347">
    <property type="protein sequence ID" value="CAG5122710.1"/>
    <property type="molecule type" value="Genomic_DNA"/>
</dbReference>
<dbReference type="InterPro" id="IPR015424">
    <property type="entry name" value="PyrdxlP-dep_Trfase"/>
</dbReference>
<evidence type="ECO:0000313" key="8">
    <source>
        <dbReference type="Proteomes" id="UP000678393"/>
    </source>
</evidence>
<proteinExistence type="inferred from homology"/>
<protein>
    <recommendedName>
        <fullName evidence="6">Aromatic amino acid beta-eliminating lyase/threonine aldolase domain-containing protein</fullName>
    </recommendedName>
</protein>
<keyword evidence="8" id="KW-1185">Reference proteome</keyword>
<sequence length="407" mass="44296">MSRTHLVSLKILRGCFACYKHLVLLGDFTSTKVCQKSRGVYTHTVIDLRSDTVTRPTGKMREAMKNAVVGDDVCGEDPTVNKLQEVTADILGKEDALLVPTCTMANTASVMVLCNGRFNEVIIGEQSHMNLYEVAGLAQLAGIQGCCVPNLPDGTMDLGQVEAKIRPVDDDHQPLTRAICIENTHNRCGGKVLPLEYLKEVELLARKHNLLLHLDGARIFNAAVALRVPAADIAQYFDTVAVAFTKGLCCPVGSIIAGPKSFINLARKARKALGGGMRQAGVIAAPMLVALEQMIPRLVEDHDRAFRIATAISSLQGNLVCSVDLSGVHSNIVMINILGKVTPLQFSRRMQEVTDEEKRSLGQSVSVLMWPYSPATVRYVTHNDVSEADVDNVIAKFLYVIEELSSS</sequence>
<dbReference type="Gene3D" id="3.90.1150.10">
    <property type="entry name" value="Aspartate Aminotransferase, domain 1"/>
    <property type="match status" value="1"/>
</dbReference>
<name>A0A8S3Z537_9EUPU</name>
<dbReference type="FunFam" id="3.40.640.10:FF:000030">
    <property type="entry name" value="Low-specificity L-threonine aldolase"/>
    <property type="match status" value="1"/>
</dbReference>
<dbReference type="GO" id="GO:0005829">
    <property type="term" value="C:cytosol"/>
    <property type="evidence" value="ECO:0007669"/>
    <property type="project" value="TreeGrafter"/>
</dbReference>
<dbReference type="InterPro" id="IPR015421">
    <property type="entry name" value="PyrdxlP-dep_Trfase_major"/>
</dbReference>
<organism evidence="7 8">
    <name type="scientific">Candidula unifasciata</name>
    <dbReference type="NCBI Taxonomy" id="100452"/>
    <lineage>
        <taxon>Eukaryota</taxon>
        <taxon>Metazoa</taxon>
        <taxon>Spiralia</taxon>
        <taxon>Lophotrochozoa</taxon>
        <taxon>Mollusca</taxon>
        <taxon>Gastropoda</taxon>
        <taxon>Heterobranchia</taxon>
        <taxon>Euthyneura</taxon>
        <taxon>Panpulmonata</taxon>
        <taxon>Eupulmonata</taxon>
        <taxon>Stylommatophora</taxon>
        <taxon>Helicina</taxon>
        <taxon>Helicoidea</taxon>
        <taxon>Geomitridae</taxon>
        <taxon>Candidula</taxon>
    </lineage>
</organism>
<dbReference type="PANTHER" id="PTHR48097:SF9">
    <property type="entry name" value="L-THREONINE ALDOLASE"/>
    <property type="match status" value="1"/>
</dbReference>
<dbReference type="GO" id="GO:0008732">
    <property type="term" value="F:L-allo-threonine aldolase activity"/>
    <property type="evidence" value="ECO:0007669"/>
    <property type="project" value="TreeGrafter"/>
</dbReference>
<dbReference type="PANTHER" id="PTHR48097">
    <property type="entry name" value="L-THREONINE ALDOLASE-RELATED"/>
    <property type="match status" value="1"/>
</dbReference>
<dbReference type="InterPro" id="IPR001597">
    <property type="entry name" value="ArAA_b-elim_lyase/Thr_aldolase"/>
</dbReference>
<evidence type="ECO:0000256" key="4">
    <source>
        <dbReference type="ARBA" id="ARBA00023239"/>
    </source>
</evidence>
<feature type="domain" description="Aromatic amino acid beta-eliminating lyase/threonine aldolase" evidence="6">
    <location>
        <begin position="47"/>
        <end position="324"/>
    </location>
</feature>
<dbReference type="CDD" id="cd06502">
    <property type="entry name" value="TA_like"/>
    <property type="match status" value="1"/>
</dbReference>
<dbReference type="SUPFAM" id="SSF53383">
    <property type="entry name" value="PLP-dependent transferases"/>
    <property type="match status" value="1"/>
</dbReference>
<dbReference type="InterPro" id="IPR023603">
    <property type="entry name" value="Low_specificity_L-TA-like"/>
</dbReference>
<dbReference type="Pfam" id="PF01212">
    <property type="entry name" value="Beta_elim_lyase"/>
    <property type="match status" value="1"/>
</dbReference>
<evidence type="ECO:0000259" key="6">
    <source>
        <dbReference type="Pfam" id="PF01212"/>
    </source>
</evidence>
<dbReference type="GO" id="GO:0006567">
    <property type="term" value="P:L-threonine catabolic process"/>
    <property type="evidence" value="ECO:0007669"/>
    <property type="project" value="TreeGrafter"/>
</dbReference>
<comment type="similarity">
    <text evidence="2">Belongs to the threonine aldolase family.</text>
</comment>